<dbReference type="AlphaFoldDB" id="A0A316Z0C5"/>
<feature type="compositionally biased region" description="Basic residues" evidence="1">
    <location>
        <begin position="86"/>
        <end position="104"/>
    </location>
</feature>
<dbReference type="RefSeq" id="XP_025595210.1">
    <property type="nucleotide sequence ID" value="XM_025743515.1"/>
</dbReference>
<dbReference type="Proteomes" id="UP000245946">
    <property type="component" value="Unassembled WGS sequence"/>
</dbReference>
<feature type="compositionally biased region" description="Basic and acidic residues" evidence="1">
    <location>
        <begin position="17"/>
        <end position="27"/>
    </location>
</feature>
<dbReference type="GeneID" id="37271059"/>
<feature type="region of interest" description="Disordered" evidence="1">
    <location>
        <begin position="1"/>
        <end position="110"/>
    </location>
</feature>
<feature type="compositionally biased region" description="Polar residues" evidence="1">
    <location>
        <begin position="51"/>
        <end position="64"/>
    </location>
</feature>
<sequence length="125" mass="14379">MAPDRRHFQQRALPARHATDMALDRRRFQQPLPARPAWLDDAAHAQPQRPTPQHAQPQRPTPQHAQPQRPTPYQRPQQPAPAATLAKRKARRRVRGGKQRKHVTVNHQNTTSYSGIHSMTVTNHQ</sequence>
<gene>
    <name evidence="2" type="ORF">FA09DRAFT_332582</name>
</gene>
<accession>A0A316Z0C5</accession>
<evidence type="ECO:0000313" key="3">
    <source>
        <dbReference type="Proteomes" id="UP000245946"/>
    </source>
</evidence>
<feature type="compositionally biased region" description="Low complexity" evidence="1">
    <location>
        <begin position="65"/>
        <end position="85"/>
    </location>
</feature>
<protein>
    <submittedName>
        <fullName evidence="2">Uncharacterized protein</fullName>
    </submittedName>
</protein>
<name>A0A316Z0C5_9BASI</name>
<evidence type="ECO:0000256" key="1">
    <source>
        <dbReference type="SAM" id="MobiDB-lite"/>
    </source>
</evidence>
<keyword evidence="3" id="KW-1185">Reference proteome</keyword>
<proteinExistence type="predicted"/>
<evidence type="ECO:0000313" key="2">
    <source>
        <dbReference type="EMBL" id="PWN94931.1"/>
    </source>
</evidence>
<dbReference type="EMBL" id="KZ819308">
    <property type="protein sequence ID" value="PWN94931.1"/>
    <property type="molecule type" value="Genomic_DNA"/>
</dbReference>
<organism evidence="2 3">
    <name type="scientific">Tilletiopsis washingtonensis</name>
    <dbReference type="NCBI Taxonomy" id="58919"/>
    <lineage>
        <taxon>Eukaryota</taxon>
        <taxon>Fungi</taxon>
        <taxon>Dikarya</taxon>
        <taxon>Basidiomycota</taxon>
        <taxon>Ustilaginomycotina</taxon>
        <taxon>Exobasidiomycetes</taxon>
        <taxon>Entylomatales</taxon>
        <taxon>Entylomatales incertae sedis</taxon>
        <taxon>Tilletiopsis</taxon>
    </lineage>
</organism>
<reference evidence="2 3" key="1">
    <citation type="journal article" date="2018" name="Mol. Biol. Evol.">
        <title>Broad Genomic Sampling Reveals a Smut Pathogenic Ancestry of the Fungal Clade Ustilaginomycotina.</title>
        <authorList>
            <person name="Kijpornyongpan T."/>
            <person name="Mondo S.J."/>
            <person name="Barry K."/>
            <person name="Sandor L."/>
            <person name="Lee J."/>
            <person name="Lipzen A."/>
            <person name="Pangilinan J."/>
            <person name="LaButti K."/>
            <person name="Hainaut M."/>
            <person name="Henrissat B."/>
            <person name="Grigoriev I.V."/>
            <person name="Spatafora J.W."/>
            <person name="Aime M.C."/>
        </authorList>
    </citation>
    <scope>NUCLEOTIDE SEQUENCE [LARGE SCALE GENOMIC DNA]</scope>
    <source>
        <strain evidence="2 3">MCA 4186</strain>
    </source>
</reference>